<dbReference type="Pfam" id="PF07993">
    <property type="entry name" value="NAD_binding_4"/>
    <property type="match status" value="1"/>
</dbReference>
<dbReference type="GO" id="GO:0010345">
    <property type="term" value="P:suberin biosynthetic process"/>
    <property type="evidence" value="ECO:0007669"/>
    <property type="project" value="TreeGrafter"/>
</dbReference>
<feature type="domain" description="Thioester reductase (TE)" evidence="6">
    <location>
        <begin position="36"/>
        <end position="237"/>
    </location>
</feature>
<dbReference type="SUPFAM" id="SSF51735">
    <property type="entry name" value="NAD(P)-binding Rossmann-fold domains"/>
    <property type="match status" value="1"/>
</dbReference>
<comment type="similarity">
    <text evidence="1 4">Belongs to the fatty acyl-CoA reductase family.</text>
</comment>
<evidence type="ECO:0000256" key="4">
    <source>
        <dbReference type="RuleBase" id="RU363097"/>
    </source>
</evidence>
<evidence type="ECO:0000313" key="8">
    <source>
        <dbReference type="Proteomes" id="UP000596660"/>
    </source>
</evidence>
<dbReference type="GO" id="GO:0080019">
    <property type="term" value="F:alcohol-forming very long-chain fatty acyl-CoA reductase activity"/>
    <property type="evidence" value="ECO:0007669"/>
    <property type="project" value="InterPro"/>
</dbReference>
<dbReference type="EC" id="1.2.1.84" evidence="4"/>
<evidence type="ECO:0000313" key="7">
    <source>
        <dbReference type="EnsemblPlants" id="AUR62009788-RA:cds"/>
    </source>
</evidence>
<dbReference type="GO" id="GO:0102965">
    <property type="term" value="F:alcohol-forming long-chain fatty acyl-CoA reductase activity"/>
    <property type="evidence" value="ECO:0007669"/>
    <property type="project" value="UniProtKB-EC"/>
</dbReference>
<evidence type="ECO:0000259" key="6">
    <source>
        <dbReference type="Pfam" id="PF07993"/>
    </source>
</evidence>
<dbReference type="Pfam" id="PF03015">
    <property type="entry name" value="Sterile"/>
    <property type="match status" value="1"/>
</dbReference>
<name>A0A803LD49_CHEQI</name>
<keyword evidence="2 4" id="KW-0444">Lipid biosynthesis</keyword>
<dbReference type="Proteomes" id="UP000596660">
    <property type="component" value="Unplaced"/>
</dbReference>
<proteinExistence type="inferred from homology"/>
<keyword evidence="3 4" id="KW-0443">Lipid metabolism</keyword>
<sequence length="407" mass="45961">MEAENGVEFLCNKTLLVTGATGFLAKAKELFQVLREVHGAKFDSFISKKVAPIDGDTSLINLGLNDDNEIYKEIDVIIHSAAVTKFQERQKAGLIPETLCKTLSDIVGLNIEVEKKLVDNKLNDLARKGASTKKIRDTMKSLGQKRANMYGWVNTYAFTKAMGEMLIWEHKEDLPIVIVRPTMIGSTYKEPFPCWIESVGSISMLSIVYGKGLTHFTHADSNAIIDMIPVDMVVNSIIMGMVANANKPCLTIYHVGSSMRNPLALHKLVENNYRYFNNNPWIDAQGMPVNIKKALLVKGRLHFSMLLVRDILKLMVLKIVDGASCHKFNVNQEKLEFQIKVSATMAMVFRHYLFFVGIFDDENTEKLRRAMSKEGMDGKVLNFDPNCINWDDYLLNNHIPATVKYLF</sequence>
<protein>
    <recommendedName>
        <fullName evidence="4">Fatty acyl-CoA reductase</fullName>
        <ecNumber evidence="4">1.2.1.84</ecNumber>
    </recommendedName>
</protein>
<keyword evidence="4" id="KW-0521">NADP</keyword>
<dbReference type="InterPro" id="IPR013120">
    <property type="entry name" value="FAR_NAD-bd"/>
</dbReference>
<dbReference type="Gene3D" id="3.40.50.720">
    <property type="entry name" value="NAD(P)-binding Rossmann-like Domain"/>
    <property type="match status" value="2"/>
</dbReference>
<dbReference type="CDD" id="cd09071">
    <property type="entry name" value="FAR_C"/>
    <property type="match status" value="1"/>
</dbReference>
<keyword evidence="4" id="KW-0560">Oxidoreductase</keyword>
<accession>A0A803LD49</accession>
<keyword evidence="8" id="KW-1185">Reference proteome</keyword>
<dbReference type="EnsemblPlants" id="AUR62009788-RA">
    <property type="protein sequence ID" value="AUR62009788-RA:cds"/>
    <property type="gene ID" value="AUR62009788"/>
</dbReference>
<dbReference type="PANTHER" id="PTHR11011">
    <property type="entry name" value="MALE STERILITY PROTEIN 2-RELATED"/>
    <property type="match status" value="1"/>
</dbReference>
<dbReference type="AlphaFoldDB" id="A0A803LD49"/>
<dbReference type="PANTHER" id="PTHR11011:SF109">
    <property type="entry name" value="FATTY ACYL-COA REDUCTASE 1"/>
    <property type="match status" value="1"/>
</dbReference>
<evidence type="ECO:0000256" key="3">
    <source>
        <dbReference type="ARBA" id="ARBA00023098"/>
    </source>
</evidence>
<organism evidence="7 8">
    <name type="scientific">Chenopodium quinoa</name>
    <name type="common">Quinoa</name>
    <dbReference type="NCBI Taxonomy" id="63459"/>
    <lineage>
        <taxon>Eukaryota</taxon>
        <taxon>Viridiplantae</taxon>
        <taxon>Streptophyta</taxon>
        <taxon>Embryophyta</taxon>
        <taxon>Tracheophyta</taxon>
        <taxon>Spermatophyta</taxon>
        <taxon>Magnoliopsida</taxon>
        <taxon>eudicotyledons</taxon>
        <taxon>Gunneridae</taxon>
        <taxon>Pentapetalae</taxon>
        <taxon>Caryophyllales</taxon>
        <taxon>Chenopodiaceae</taxon>
        <taxon>Chenopodioideae</taxon>
        <taxon>Atripliceae</taxon>
        <taxon>Chenopodium</taxon>
    </lineage>
</organism>
<dbReference type="Gramene" id="AUR62009788-RA">
    <property type="protein sequence ID" value="AUR62009788-RA:cds"/>
    <property type="gene ID" value="AUR62009788"/>
</dbReference>
<evidence type="ECO:0000259" key="5">
    <source>
        <dbReference type="Pfam" id="PF03015"/>
    </source>
</evidence>
<reference evidence="7" key="1">
    <citation type="journal article" date="2017" name="Nature">
        <title>The genome of Chenopodium quinoa.</title>
        <authorList>
            <person name="Jarvis D.E."/>
            <person name="Ho Y.S."/>
            <person name="Lightfoot D.J."/>
            <person name="Schmoeckel S.M."/>
            <person name="Li B."/>
            <person name="Borm T.J.A."/>
            <person name="Ohyanagi H."/>
            <person name="Mineta K."/>
            <person name="Michell C.T."/>
            <person name="Saber N."/>
            <person name="Kharbatia N.M."/>
            <person name="Rupper R.R."/>
            <person name="Sharp A.R."/>
            <person name="Dally N."/>
            <person name="Boughton B.A."/>
            <person name="Woo Y.H."/>
            <person name="Gao G."/>
            <person name="Schijlen E.G.W.M."/>
            <person name="Guo X."/>
            <person name="Momin A.A."/>
            <person name="Negrao S."/>
            <person name="Al-Babili S."/>
            <person name="Gehring C."/>
            <person name="Roessner U."/>
            <person name="Jung C."/>
            <person name="Murphy K."/>
            <person name="Arold S.T."/>
            <person name="Gojobori T."/>
            <person name="van der Linden C.G."/>
            <person name="van Loo E.N."/>
            <person name="Jellen E.N."/>
            <person name="Maughan P.J."/>
            <person name="Tester M."/>
        </authorList>
    </citation>
    <scope>NUCLEOTIDE SEQUENCE [LARGE SCALE GENOMIC DNA]</scope>
    <source>
        <strain evidence="7">cv. PI 614886</strain>
    </source>
</reference>
<comment type="function">
    <text evidence="4">Catalyzes the reduction of fatty acyl-CoA to fatty alcohols.</text>
</comment>
<dbReference type="OMA" id="ANKPCLT"/>
<dbReference type="GO" id="GO:0035336">
    <property type="term" value="P:long-chain fatty-acyl-CoA metabolic process"/>
    <property type="evidence" value="ECO:0007669"/>
    <property type="project" value="TreeGrafter"/>
</dbReference>
<evidence type="ECO:0000256" key="1">
    <source>
        <dbReference type="ARBA" id="ARBA00005928"/>
    </source>
</evidence>
<feature type="domain" description="Fatty acyl-CoA reductase C-terminal" evidence="5">
    <location>
        <begin position="316"/>
        <end position="407"/>
    </location>
</feature>
<dbReference type="InterPro" id="IPR033640">
    <property type="entry name" value="FAR_C"/>
</dbReference>
<evidence type="ECO:0000256" key="2">
    <source>
        <dbReference type="ARBA" id="ARBA00022516"/>
    </source>
</evidence>
<reference evidence="7" key="2">
    <citation type="submission" date="2021-03" db="UniProtKB">
        <authorList>
            <consortium name="EnsemblPlants"/>
        </authorList>
    </citation>
    <scope>IDENTIFICATION</scope>
</reference>
<dbReference type="InterPro" id="IPR036291">
    <property type="entry name" value="NAD(P)-bd_dom_sf"/>
</dbReference>
<dbReference type="InterPro" id="IPR026055">
    <property type="entry name" value="FAR"/>
</dbReference>
<comment type="catalytic activity">
    <reaction evidence="4">
        <text>a long-chain fatty acyl-CoA + 2 NADPH + 2 H(+) = a long-chain primary fatty alcohol + 2 NADP(+) + CoA</text>
        <dbReference type="Rhea" id="RHEA:52716"/>
        <dbReference type="ChEBI" id="CHEBI:15378"/>
        <dbReference type="ChEBI" id="CHEBI:57287"/>
        <dbReference type="ChEBI" id="CHEBI:57783"/>
        <dbReference type="ChEBI" id="CHEBI:58349"/>
        <dbReference type="ChEBI" id="CHEBI:77396"/>
        <dbReference type="ChEBI" id="CHEBI:83139"/>
        <dbReference type="EC" id="1.2.1.84"/>
    </reaction>
</comment>